<dbReference type="PROSITE" id="PS51311">
    <property type="entry name" value="SCGB"/>
    <property type="match status" value="1"/>
</dbReference>
<dbReference type="InterPro" id="IPR016126">
    <property type="entry name" value="Secretoglobin"/>
</dbReference>
<dbReference type="Proteomes" id="UP000694540">
    <property type="component" value="Unplaced"/>
</dbReference>
<dbReference type="SUPFAM" id="SSF48201">
    <property type="entry name" value="Uteroglobin-like"/>
    <property type="match status" value="1"/>
</dbReference>
<dbReference type="CDD" id="cd00633">
    <property type="entry name" value="Secretoglobin"/>
    <property type="match status" value="1"/>
</dbReference>
<dbReference type="PANTHER" id="PTHR14037:SF4">
    <property type="entry name" value="MAMMAGLOBIN-B"/>
    <property type="match status" value="1"/>
</dbReference>
<reference evidence="3" key="1">
    <citation type="submission" date="2025-08" db="UniProtKB">
        <authorList>
            <consortium name="Ensembl"/>
        </authorList>
    </citation>
    <scope>IDENTIFICATION</scope>
</reference>
<evidence type="ECO:0000313" key="4">
    <source>
        <dbReference type="Proteomes" id="UP000694540"/>
    </source>
</evidence>
<reference evidence="3" key="2">
    <citation type="submission" date="2025-09" db="UniProtKB">
        <authorList>
            <consortium name="Ensembl"/>
        </authorList>
    </citation>
    <scope>IDENTIFICATION</scope>
</reference>
<dbReference type="Pfam" id="PF01099">
    <property type="entry name" value="Uteroglobin"/>
    <property type="match status" value="1"/>
</dbReference>
<dbReference type="InterPro" id="IPR035960">
    <property type="entry name" value="Secretoglobin_sf"/>
</dbReference>
<evidence type="ECO:0000256" key="2">
    <source>
        <dbReference type="ARBA" id="ARBA00022525"/>
    </source>
</evidence>
<dbReference type="PANTHER" id="PTHR14037">
    <property type="entry name" value="MAMMAGLOBIN-RELATED"/>
    <property type="match status" value="1"/>
</dbReference>
<name>A0A8C3XB38_9CETA</name>
<keyword evidence="4" id="KW-1185">Reference proteome</keyword>
<dbReference type="GO" id="GO:0005615">
    <property type="term" value="C:extracellular space"/>
    <property type="evidence" value="ECO:0007669"/>
    <property type="project" value="TreeGrafter"/>
</dbReference>
<evidence type="ECO:0000256" key="1">
    <source>
        <dbReference type="ARBA" id="ARBA00004613"/>
    </source>
</evidence>
<comment type="subcellular location">
    <subcellularLocation>
        <location evidence="1">Secreted</location>
    </subcellularLocation>
</comment>
<proteinExistence type="predicted"/>
<dbReference type="GO" id="GO:0030521">
    <property type="term" value="P:androgen receptor signaling pathway"/>
    <property type="evidence" value="ECO:0007669"/>
    <property type="project" value="TreeGrafter"/>
</dbReference>
<dbReference type="AlphaFoldDB" id="A0A8C3XB38"/>
<accession>A0A8C3XB38</accession>
<sequence>MQRRILNPLSEARDRTHNLMVLSPCLRSRAHAYARAFFPGSGCSYLEKVVADVVDSRVTVDEYQASLQEFIDSEDTAQALRDVKQCFLQQSEETLANFLAHKTTYPSTWQHTGHLPTS</sequence>
<dbReference type="GeneTree" id="ENSGT00390000013802"/>
<protein>
    <submittedName>
        <fullName evidence="3">Uncharacterized protein</fullName>
    </submittedName>
</protein>
<organism evidence="3 4">
    <name type="scientific">Catagonus wagneri</name>
    <name type="common">Chacoan peccary</name>
    <dbReference type="NCBI Taxonomy" id="51154"/>
    <lineage>
        <taxon>Eukaryota</taxon>
        <taxon>Metazoa</taxon>
        <taxon>Chordata</taxon>
        <taxon>Craniata</taxon>
        <taxon>Vertebrata</taxon>
        <taxon>Euteleostomi</taxon>
        <taxon>Mammalia</taxon>
        <taxon>Eutheria</taxon>
        <taxon>Laurasiatheria</taxon>
        <taxon>Artiodactyla</taxon>
        <taxon>Suina</taxon>
        <taxon>Tayassuidae</taxon>
        <taxon>Catagonus</taxon>
    </lineage>
</organism>
<keyword evidence="2" id="KW-0964">Secreted</keyword>
<dbReference type="Ensembl" id="ENSCWAT00000027940.1">
    <property type="protein sequence ID" value="ENSCWAP00000025775.1"/>
    <property type="gene ID" value="ENSCWAG00000019557.1"/>
</dbReference>
<evidence type="ECO:0000313" key="3">
    <source>
        <dbReference type="Ensembl" id="ENSCWAP00000025775.1"/>
    </source>
</evidence>